<evidence type="ECO:0000313" key="1">
    <source>
        <dbReference type="EMBL" id="URZ11443.1"/>
    </source>
</evidence>
<reference evidence="1 2" key="1">
    <citation type="submission" date="2022-04" db="EMBL/GenBank/DDBJ databases">
        <title>Genome sequence of C. roseum typestrain.</title>
        <authorList>
            <person name="Poehlein A."/>
            <person name="Schoch T."/>
            <person name="Duerre P."/>
            <person name="Daniel R."/>
        </authorList>
    </citation>
    <scope>NUCLEOTIDE SEQUENCE [LARGE SCALE GENOMIC DNA]</scope>
    <source>
        <strain evidence="1 2">DSM 7320</strain>
    </source>
</reference>
<dbReference type="EC" id="3.7.1.14" evidence="1"/>
<dbReference type="GO" id="GO:0016020">
    <property type="term" value="C:membrane"/>
    <property type="evidence" value="ECO:0007669"/>
    <property type="project" value="TreeGrafter"/>
</dbReference>
<evidence type="ECO:0000313" key="2">
    <source>
        <dbReference type="Proteomes" id="UP000190951"/>
    </source>
</evidence>
<dbReference type="KEGG" id="crw:CROST_021600"/>
<dbReference type="EMBL" id="CP096983">
    <property type="protein sequence ID" value="URZ11443.1"/>
    <property type="molecule type" value="Genomic_DNA"/>
</dbReference>
<dbReference type="AlphaFoldDB" id="A0A1S8L090"/>
<proteinExistence type="predicted"/>
<dbReference type="PANTHER" id="PTHR43798:SF33">
    <property type="entry name" value="HYDROLASE, PUTATIVE (AFU_ORTHOLOGUE AFUA_2G14860)-RELATED"/>
    <property type="match status" value="1"/>
</dbReference>
<dbReference type="InterPro" id="IPR050266">
    <property type="entry name" value="AB_hydrolase_sf"/>
</dbReference>
<dbReference type="Pfam" id="PF00561">
    <property type="entry name" value="Abhydrolase_1"/>
    <property type="match status" value="1"/>
</dbReference>
<dbReference type="InterPro" id="IPR029058">
    <property type="entry name" value="AB_hydrolase_fold"/>
</dbReference>
<dbReference type="InterPro" id="IPR000073">
    <property type="entry name" value="AB_hydrolase_1"/>
</dbReference>
<dbReference type="SUPFAM" id="SSF53474">
    <property type="entry name" value="alpha/beta-Hydrolases"/>
    <property type="match status" value="1"/>
</dbReference>
<sequence length="277" mass="32627">METKKLENKHRSIAYYIDGTKCSHKILLFLNGLYVGNTSWIKQKRYKYFRDNYKIIFMDYPGVGESIEKTADNYGMDDVVDIIRSILDLEGDGFEECNLIGYSVGGMISLRFMYRFPDCIQKLVLLNTGADVDEVIANKIYDITKRLLTCEESLESIFKSVYPLHHSSEYLEKVKDMENKIIEAYVKYNKDRIALGKFLKSIRNRPNLRESFKKIKIPTLIIGADEDKIFDHKYQDELVDNIEITEYHNIKACGHSSYIEKYREINKLMENFFRKQY</sequence>
<dbReference type="GO" id="GO:0016787">
    <property type="term" value="F:hydrolase activity"/>
    <property type="evidence" value="ECO:0007669"/>
    <property type="project" value="UniProtKB-KW"/>
</dbReference>
<protein>
    <submittedName>
        <fullName evidence="1">2-hydroxy-6-oxononadienedioate/2-hydroxy-6-oxononatrienedioate hydrolase</fullName>
        <ecNumber evidence="1">3.7.1.14</ecNumber>
    </submittedName>
</protein>
<dbReference type="PANTHER" id="PTHR43798">
    <property type="entry name" value="MONOACYLGLYCEROL LIPASE"/>
    <property type="match status" value="1"/>
</dbReference>
<organism evidence="1 2">
    <name type="scientific">Clostridium felsineum</name>
    <dbReference type="NCBI Taxonomy" id="36839"/>
    <lineage>
        <taxon>Bacteria</taxon>
        <taxon>Bacillati</taxon>
        <taxon>Bacillota</taxon>
        <taxon>Clostridia</taxon>
        <taxon>Eubacteriales</taxon>
        <taxon>Clostridiaceae</taxon>
        <taxon>Clostridium</taxon>
    </lineage>
</organism>
<dbReference type="Proteomes" id="UP000190951">
    <property type="component" value="Chromosome"/>
</dbReference>
<dbReference type="Gene3D" id="3.40.50.1820">
    <property type="entry name" value="alpha/beta hydrolase"/>
    <property type="match status" value="1"/>
</dbReference>
<keyword evidence="2" id="KW-1185">Reference proteome</keyword>
<keyword evidence="1" id="KW-0378">Hydrolase</keyword>
<accession>A0A1S8L090</accession>
<dbReference type="RefSeq" id="WP_077832763.1">
    <property type="nucleotide sequence ID" value="NZ_CP096983.1"/>
</dbReference>
<dbReference type="PRINTS" id="PR00111">
    <property type="entry name" value="ABHYDROLASE"/>
</dbReference>
<dbReference type="STRING" id="84029.CROST_36340"/>
<gene>
    <name evidence="1" type="primary">mhpC</name>
    <name evidence="1" type="ORF">CROST_021600</name>
</gene>
<name>A0A1S8L090_9CLOT</name>